<dbReference type="GO" id="GO:0005524">
    <property type="term" value="F:ATP binding"/>
    <property type="evidence" value="ECO:0007669"/>
    <property type="project" value="UniProtKB-UniRule"/>
</dbReference>
<feature type="binding site" evidence="7">
    <location>
        <position position="119"/>
    </location>
    <ligand>
        <name>ATP</name>
        <dbReference type="ChEBI" id="CHEBI:30616"/>
    </ligand>
</feature>
<comment type="catalytic activity">
    <reaction evidence="7">
        <text>shikimate + ATP = 3-phosphoshikimate + ADP + H(+)</text>
        <dbReference type="Rhea" id="RHEA:13121"/>
        <dbReference type="ChEBI" id="CHEBI:15378"/>
        <dbReference type="ChEBI" id="CHEBI:30616"/>
        <dbReference type="ChEBI" id="CHEBI:36208"/>
        <dbReference type="ChEBI" id="CHEBI:145989"/>
        <dbReference type="ChEBI" id="CHEBI:456216"/>
        <dbReference type="EC" id="2.7.1.71"/>
    </reaction>
</comment>
<keyword evidence="6 7" id="KW-0057">Aromatic amino acid biosynthesis</keyword>
<comment type="cofactor">
    <cofactor evidence="7">
        <name>Mg(2+)</name>
        <dbReference type="ChEBI" id="CHEBI:18420"/>
    </cofactor>
    <text evidence="7">Binds 1 Mg(2+) ion per subunit.</text>
</comment>
<dbReference type="InterPro" id="IPR000623">
    <property type="entry name" value="Shikimate_kinase/TSH1"/>
</dbReference>
<comment type="caution">
    <text evidence="7">Lacks conserved residue(s) required for the propagation of feature annotation.</text>
</comment>
<keyword evidence="3 7" id="KW-0547">Nucleotide-binding</keyword>
<dbReference type="SUPFAM" id="SSF52540">
    <property type="entry name" value="P-loop containing nucleoside triphosphate hydrolases"/>
    <property type="match status" value="1"/>
</dbReference>
<dbReference type="Pfam" id="PF01202">
    <property type="entry name" value="SKI"/>
    <property type="match status" value="1"/>
</dbReference>
<dbReference type="UniPathway" id="UPA00053">
    <property type="reaction ID" value="UER00088"/>
</dbReference>
<keyword evidence="5 7" id="KW-0067">ATP-binding</keyword>
<evidence type="ECO:0000256" key="5">
    <source>
        <dbReference type="ARBA" id="ARBA00022840"/>
    </source>
</evidence>
<accession>A0A1H2Z865</accession>
<dbReference type="PANTHER" id="PTHR21087:SF16">
    <property type="entry name" value="SHIKIMATE KINASE 1, CHLOROPLASTIC"/>
    <property type="match status" value="1"/>
</dbReference>
<dbReference type="RefSeq" id="WP_090299423.1">
    <property type="nucleotide sequence ID" value="NZ_FNKI01000007.1"/>
</dbReference>
<dbReference type="GO" id="GO:0005829">
    <property type="term" value="C:cytosol"/>
    <property type="evidence" value="ECO:0007669"/>
    <property type="project" value="TreeGrafter"/>
</dbReference>
<dbReference type="Proteomes" id="UP000199592">
    <property type="component" value="Unassembled WGS sequence"/>
</dbReference>
<feature type="binding site" evidence="7">
    <location>
        <position position="141"/>
    </location>
    <ligand>
        <name>substrate</name>
    </ligand>
</feature>
<dbReference type="OrthoDB" id="9800332at2"/>
<keyword evidence="2 7" id="KW-0808">Transferase</keyword>
<comment type="pathway">
    <text evidence="7">Metabolic intermediate biosynthesis; chorismate biosynthesis; chorismate from D-erythrose 4-phosphate and phosphoenolpyruvate: step 5/7.</text>
</comment>
<keyword evidence="7" id="KW-0460">Magnesium</keyword>
<proteinExistence type="inferred from homology"/>
<evidence type="ECO:0000313" key="9">
    <source>
        <dbReference type="Proteomes" id="UP000199592"/>
    </source>
</evidence>
<dbReference type="GO" id="GO:0004765">
    <property type="term" value="F:shikimate kinase activity"/>
    <property type="evidence" value="ECO:0007669"/>
    <property type="project" value="UniProtKB-UniRule"/>
</dbReference>
<dbReference type="PANTHER" id="PTHR21087">
    <property type="entry name" value="SHIKIMATE KINASE"/>
    <property type="match status" value="1"/>
</dbReference>
<comment type="subunit">
    <text evidence="7">Monomer.</text>
</comment>
<evidence type="ECO:0000256" key="4">
    <source>
        <dbReference type="ARBA" id="ARBA00022777"/>
    </source>
</evidence>
<evidence type="ECO:0000256" key="1">
    <source>
        <dbReference type="ARBA" id="ARBA00022605"/>
    </source>
</evidence>
<comment type="function">
    <text evidence="7">Catalyzes the specific phosphorylation of the 3-hydroxyl group of shikimic acid using ATP as a cosubstrate.</text>
</comment>
<dbReference type="Gene3D" id="3.40.50.300">
    <property type="entry name" value="P-loop containing nucleotide triphosphate hydrolases"/>
    <property type="match status" value="1"/>
</dbReference>
<name>A0A1H2Z865_9FLAO</name>
<keyword evidence="9" id="KW-1185">Reference proteome</keyword>
<organism evidence="8 9">
    <name type="scientific">Flagellimonas zhangzhouensis</name>
    <dbReference type="NCBI Taxonomy" id="1073328"/>
    <lineage>
        <taxon>Bacteria</taxon>
        <taxon>Pseudomonadati</taxon>
        <taxon>Bacteroidota</taxon>
        <taxon>Flavobacteriia</taxon>
        <taxon>Flavobacteriales</taxon>
        <taxon>Flavobacteriaceae</taxon>
        <taxon>Flagellimonas</taxon>
    </lineage>
</organism>
<comment type="similarity">
    <text evidence="7">Belongs to the shikimate kinase family.</text>
</comment>
<keyword evidence="4 7" id="KW-0418">Kinase</keyword>
<evidence type="ECO:0000313" key="8">
    <source>
        <dbReference type="EMBL" id="SDX12979.1"/>
    </source>
</evidence>
<feature type="binding site" evidence="7">
    <location>
        <position position="56"/>
    </location>
    <ligand>
        <name>substrate</name>
    </ligand>
</feature>
<feature type="binding site" evidence="7">
    <location>
        <begin position="10"/>
        <end position="15"/>
    </location>
    <ligand>
        <name>ATP</name>
        <dbReference type="ChEBI" id="CHEBI:30616"/>
    </ligand>
</feature>
<keyword evidence="1 7" id="KW-0028">Amino-acid biosynthesis</keyword>
<dbReference type="EC" id="2.7.1.71" evidence="7"/>
<feature type="binding site" evidence="7">
    <location>
        <position position="32"/>
    </location>
    <ligand>
        <name>substrate</name>
    </ligand>
</feature>
<dbReference type="EMBL" id="FNMY01000008">
    <property type="protein sequence ID" value="SDX12979.1"/>
    <property type="molecule type" value="Genomic_DNA"/>
</dbReference>
<dbReference type="GO" id="GO:0000287">
    <property type="term" value="F:magnesium ion binding"/>
    <property type="evidence" value="ECO:0007669"/>
    <property type="project" value="UniProtKB-UniRule"/>
</dbReference>
<evidence type="ECO:0000256" key="3">
    <source>
        <dbReference type="ARBA" id="ARBA00022741"/>
    </source>
</evidence>
<dbReference type="InterPro" id="IPR031322">
    <property type="entry name" value="Shikimate/glucono_kinase"/>
</dbReference>
<dbReference type="InterPro" id="IPR027417">
    <property type="entry name" value="P-loop_NTPase"/>
</dbReference>
<dbReference type="HAMAP" id="MF_00109">
    <property type="entry name" value="Shikimate_kinase"/>
    <property type="match status" value="1"/>
</dbReference>
<feature type="binding site" evidence="7">
    <location>
        <position position="79"/>
    </location>
    <ligand>
        <name>substrate</name>
    </ligand>
</feature>
<keyword evidence="7" id="KW-0963">Cytoplasm</keyword>
<dbReference type="GO" id="GO:0009073">
    <property type="term" value="P:aromatic amino acid family biosynthetic process"/>
    <property type="evidence" value="ECO:0007669"/>
    <property type="project" value="UniProtKB-KW"/>
</dbReference>
<comment type="subcellular location">
    <subcellularLocation>
        <location evidence="7">Cytoplasm</location>
    </subcellularLocation>
</comment>
<evidence type="ECO:0000256" key="7">
    <source>
        <dbReference type="HAMAP-Rule" id="MF_00109"/>
    </source>
</evidence>
<feature type="binding site" evidence="7">
    <location>
        <position position="14"/>
    </location>
    <ligand>
        <name>Mg(2+)</name>
        <dbReference type="ChEBI" id="CHEBI:18420"/>
    </ligand>
</feature>
<evidence type="ECO:0000256" key="6">
    <source>
        <dbReference type="ARBA" id="ARBA00023141"/>
    </source>
</evidence>
<dbReference type="CDD" id="cd00464">
    <property type="entry name" value="SK"/>
    <property type="match status" value="1"/>
</dbReference>
<evidence type="ECO:0000256" key="2">
    <source>
        <dbReference type="ARBA" id="ARBA00022679"/>
    </source>
</evidence>
<dbReference type="GO" id="GO:0008652">
    <property type="term" value="P:amino acid biosynthetic process"/>
    <property type="evidence" value="ECO:0007669"/>
    <property type="project" value="UniProtKB-KW"/>
</dbReference>
<dbReference type="AlphaFoldDB" id="A0A1H2Z865"/>
<reference evidence="9" key="1">
    <citation type="submission" date="2016-10" db="EMBL/GenBank/DDBJ databases">
        <authorList>
            <person name="Varghese N."/>
            <person name="Submissions S."/>
        </authorList>
    </citation>
    <scope>NUCLEOTIDE SEQUENCE [LARGE SCALE GENOMIC DNA]</scope>
    <source>
        <strain evidence="9">DSM 25030</strain>
    </source>
</reference>
<keyword evidence="7" id="KW-0479">Metal-binding</keyword>
<sequence>MKIVLMGYMASGKSTVGRLLASQLGVQFIDLDDYIEASEKKSIKTIFSEKGEIFFRKLEHKMLLEVLEKEESLVLSTGGGTPCYANNIEMILEKSDCSVYLGMTIPQLVNRISKEKEDRPLVKNIPDEDLPEFIGKHLFERIPFYSQAKYTLNGSGSPEDVVTEIRSLL</sequence>
<gene>
    <name evidence="7" type="primary">aroK</name>
    <name evidence="8" type="ORF">SAMN04487892_3320</name>
</gene>
<dbReference type="GO" id="GO:0009423">
    <property type="term" value="P:chorismate biosynthetic process"/>
    <property type="evidence" value="ECO:0007669"/>
    <property type="project" value="UniProtKB-UniRule"/>
</dbReference>
<dbReference type="PRINTS" id="PR01100">
    <property type="entry name" value="SHIKIMTKNASE"/>
</dbReference>
<protein>
    <recommendedName>
        <fullName evidence="7">Shikimate kinase</fullName>
        <shortName evidence="7">SK</shortName>
        <ecNumber evidence="7">2.7.1.71</ecNumber>
    </recommendedName>
</protein>
<dbReference type="STRING" id="1073328.SAMN05216294_3325"/>